<dbReference type="EMBL" id="JAATJA010000001">
    <property type="protein sequence ID" value="NJB67870.1"/>
    <property type="molecule type" value="Genomic_DNA"/>
</dbReference>
<dbReference type="InterPro" id="IPR029052">
    <property type="entry name" value="Metallo-depent_PP-like"/>
</dbReference>
<name>A0A846QLE6_9BACT</name>
<dbReference type="Proteomes" id="UP000580856">
    <property type="component" value="Unassembled WGS sequence"/>
</dbReference>
<keyword evidence="2" id="KW-1185">Reference proteome</keyword>
<dbReference type="SUPFAM" id="SSF56300">
    <property type="entry name" value="Metallo-dependent phosphatases"/>
    <property type="match status" value="1"/>
</dbReference>
<protein>
    <submittedName>
        <fullName evidence="1">Uncharacterized protein</fullName>
    </submittedName>
</protein>
<comment type="caution">
    <text evidence="1">The sequence shown here is derived from an EMBL/GenBank/DDBJ whole genome shotgun (WGS) entry which is preliminary data.</text>
</comment>
<evidence type="ECO:0000313" key="2">
    <source>
        <dbReference type="Proteomes" id="UP000580856"/>
    </source>
</evidence>
<accession>A0A846QLE6</accession>
<evidence type="ECO:0000313" key="1">
    <source>
        <dbReference type="EMBL" id="NJB67870.1"/>
    </source>
</evidence>
<organism evidence="1 2">
    <name type="scientific">Desulfobaculum xiamenense</name>
    <dbReference type="NCBI Taxonomy" id="995050"/>
    <lineage>
        <taxon>Bacteria</taxon>
        <taxon>Pseudomonadati</taxon>
        <taxon>Thermodesulfobacteriota</taxon>
        <taxon>Desulfovibrionia</taxon>
        <taxon>Desulfovibrionales</taxon>
        <taxon>Desulfovibrionaceae</taxon>
        <taxon>Desulfobaculum</taxon>
    </lineage>
</organism>
<reference evidence="1 2" key="1">
    <citation type="submission" date="2020-03" db="EMBL/GenBank/DDBJ databases">
        <title>Genomic Encyclopedia of Type Strains, Phase IV (KMG-IV): sequencing the most valuable type-strain genomes for metagenomic binning, comparative biology and taxonomic classification.</title>
        <authorList>
            <person name="Goeker M."/>
        </authorList>
    </citation>
    <scope>NUCLEOTIDE SEQUENCE [LARGE SCALE GENOMIC DNA]</scope>
    <source>
        <strain evidence="1 2">DSM 24233</strain>
    </source>
</reference>
<proteinExistence type="predicted"/>
<gene>
    <name evidence="1" type="ORF">GGQ74_001510</name>
</gene>
<dbReference type="RefSeq" id="WP_167940886.1">
    <property type="nucleotide sequence ID" value="NZ_JAATJA010000001.1"/>
</dbReference>
<dbReference type="Gene3D" id="3.60.21.10">
    <property type="match status" value="1"/>
</dbReference>
<dbReference type="AlphaFoldDB" id="A0A846QLE6"/>
<sequence length="306" mass="32677">MRQRFFSCGHEDGGSNRVVGFVVGLCISVLAWAGVCFAAEPVPLSIVFTGNTLGWYEACPTCGGRGGIGGLGRRATVFADVRAQQGEAVLFLGGAYEFMHFRKDAKGGQDLANALVTAYGMLDYDALTIAPAEARWLADAGVDMREDWTTLGDAPRTAVIERAGVRVGVVMFPAPADIVAGPDAARKEQAVRAARELRPSVDILVGMSPWGEKAEAAFLREYDGAVDLLFGTGPGMGDGFRMSPGGGTLWLRSVFDGRGVMRVDVLRRPTAGEGNFALVEDFRVTSIALDGTVKYDIRVANLFSWL</sequence>